<dbReference type="PROSITE" id="PS51257">
    <property type="entry name" value="PROKAR_LIPOPROTEIN"/>
    <property type="match status" value="1"/>
</dbReference>
<accession>A0ABS5D4M3</accession>
<gene>
    <name evidence="1" type="ORF">KBJ98_09675</name>
</gene>
<evidence type="ECO:0000313" key="1">
    <source>
        <dbReference type="EMBL" id="MBQ0908969.1"/>
    </source>
</evidence>
<comment type="caution">
    <text evidence="1">The sequence shown here is derived from an EMBL/GenBank/DDBJ whole genome shotgun (WGS) entry which is preliminary data.</text>
</comment>
<organism evidence="1 2">
    <name type="scientific">Flavobacterium erciyesense</name>
    <dbReference type="NCBI Taxonomy" id="2825842"/>
    <lineage>
        <taxon>Bacteria</taxon>
        <taxon>Pseudomonadati</taxon>
        <taxon>Bacteroidota</taxon>
        <taxon>Flavobacteriia</taxon>
        <taxon>Flavobacteriales</taxon>
        <taxon>Flavobacteriaceae</taxon>
        <taxon>Flavobacterium</taxon>
    </lineage>
</organism>
<dbReference type="RefSeq" id="WP_210790077.1">
    <property type="nucleotide sequence ID" value="NZ_JAGPXB010000008.1"/>
</dbReference>
<evidence type="ECO:0000313" key="2">
    <source>
        <dbReference type="Proteomes" id="UP000679008"/>
    </source>
</evidence>
<proteinExistence type="predicted"/>
<name>A0ABS5D4M3_9FLAO</name>
<keyword evidence="2" id="KW-1185">Reference proteome</keyword>
<dbReference type="EMBL" id="JAGPXB010000008">
    <property type="protein sequence ID" value="MBQ0908969.1"/>
    <property type="molecule type" value="Genomic_DNA"/>
</dbReference>
<dbReference type="Proteomes" id="UP000679008">
    <property type="component" value="Unassembled WGS sequence"/>
</dbReference>
<reference evidence="1 2" key="1">
    <citation type="submission" date="2021-04" db="EMBL/GenBank/DDBJ databases">
        <title>Description of novel Flavobacterium sp. F-328.</title>
        <authorList>
            <person name="Saticioglu I.B."/>
        </authorList>
    </citation>
    <scope>NUCLEOTIDE SEQUENCE [LARGE SCALE GENOMIC DNA]</scope>
    <source>
        <strain evidence="1 2">F-328</strain>
    </source>
</reference>
<protein>
    <recommendedName>
        <fullName evidence="3">DUF4142 domain-containing protein</fullName>
    </recommendedName>
</protein>
<sequence length="193" mass="22710">MKNHLTKTLIILSFLFISCSNESKVKNEIDEYVEKNFNDPDSYELVDLKLFDTINEQKVSNYLTVQREVKINKIKNYVKEKREEHSKIAANALFSGNHYYLISAMKKLDKQKIILNRLEKDSVKIVQNEINQLKNYVNSKNISHYRYVHEFRAKNDVGALVKCIDTLRINKDLTLIEDFQEFLLNKYGVGLLE</sequence>
<evidence type="ECO:0008006" key="3">
    <source>
        <dbReference type="Google" id="ProtNLM"/>
    </source>
</evidence>